<dbReference type="AlphaFoldDB" id="L9XH61"/>
<evidence type="ECO:0000313" key="2">
    <source>
        <dbReference type="EMBL" id="ELY61074.1"/>
    </source>
</evidence>
<sequence>MSDAVVSDESASSGRRTVVGIVLASTAAAAAVGALIGYALPAFAGLEELTVFELAIPISPTAVALYAGVTVGVFLVTFLLVVVVISMFDEEAL</sequence>
<keyword evidence="1" id="KW-1133">Transmembrane helix</keyword>
<protein>
    <recommendedName>
        <fullName evidence="4">Cox cluster protein</fullName>
    </recommendedName>
</protein>
<keyword evidence="1" id="KW-0812">Transmembrane</keyword>
<gene>
    <name evidence="2" type="ORF">C493_03110</name>
</gene>
<evidence type="ECO:0000313" key="3">
    <source>
        <dbReference type="Proteomes" id="UP000011602"/>
    </source>
</evidence>
<dbReference type="EMBL" id="AOHZ01000015">
    <property type="protein sequence ID" value="ELY61074.1"/>
    <property type="molecule type" value="Genomic_DNA"/>
</dbReference>
<feature type="transmembrane region" description="Helical" evidence="1">
    <location>
        <begin position="63"/>
        <end position="88"/>
    </location>
</feature>
<organism evidence="2 3">
    <name type="scientific">Natronolimnohabitans innermongolicus JCM 12255</name>
    <dbReference type="NCBI Taxonomy" id="1227499"/>
    <lineage>
        <taxon>Archaea</taxon>
        <taxon>Methanobacteriati</taxon>
        <taxon>Methanobacteriota</taxon>
        <taxon>Stenosarchaea group</taxon>
        <taxon>Halobacteria</taxon>
        <taxon>Halobacteriales</taxon>
        <taxon>Natrialbaceae</taxon>
        <taxon>Natronolimnohabitans</taxon>
    </lineage>
</organism>
<keyword evidence="3" id="KW-1185">Reference proteome</keyword>
<dbReference type="Proteomes" id="UP000011602">
    <property type="component" value="Unassembled WGS sequence"/>
</dbReference>
<dbReference type="eggNOG" id="arCOG06260">
    <property type="taxonomic scope" value="Archaea"/>
</dbReference>
<dbReference type="InterPro" id="IPR055942">
    <property type="entry name" value="DUF7520"/>
</dbReference>
<evidence type="ECO:0008006" key="4">
    <source>
        <dbReference type="Google" id="ProtNLM"/>
    </source>
</evidence>
<proteinExistence type="predicted"/>
<dbReference type="RefSeq" id="WP_007257932.1">
    <property type="nucleotide sequence ID" value="NZ_AOHZ01000015.1"/>
</dbReference>
<reference evidence="2 3" key="1">
    <citation type="journal article" date="2014" name="PLoS Genet.">
        <title>Phylogenetically driven sequencing of extremely halophilic archaea reveals strategies for static and dynamic osmo-response.</title>
        <authorList>
            <person name="Becker E.A."/>
            <person name="Seitzer P.M."/>
            <person name="Tritt A."/>
            <person name="Larsen D."/>
            <person name="Krusor M."/>
            <person name="Yao A.I."/>
            <person name="Wu D."/>
            <person name="Madern D."/>
            <person name="Eisen J.A."/>
            <person name="Darling A.E."/>
            <person name="Facciotti M.T."/>
        </authorList>
    </citation>
    <scope>NUCLEOTIDE SEQUENCE [LARGE SCALE GENOMIC DNA]</scope>
    <source>
        <strain evidence="2 3">JCM 12255</strain>
    </source>
</reference>
<accession>L9XH61</accession>
<dbReference type="InterPro" id="IPR006311">
    <property type="entry name" value="TAT_signal"/>
</dbReference>
<keyword evidence="1" id="KW-0472">Membrane</keyword>
<name>L9XH61_9EURY</name>
<evidence type="ECO:0000256" key="1">
    <source>
        <dbReference type="SAM" id="Phobius"/>
    </source>
</evidence>
<comment type="caution">
    <text evidence="2">The sequence shown here is derived from an EMBL/GenBank/DDBJ whole genome shotgun (WGS) entry which is preliminary data.</text>
</comment>
<dbReference type="Pfam" id="PF24364">
    <property type="entry name" value="DUF7520"/>
    <property type="match status" value="1"/>
</dbReference>
<feature type="transmembrane region" description="Helical" evidence="1">
    <location>
        <begin position="21"/>
        <end position="43"/>
    </location>
</feature>
<dbReference type="PROSITE" id="PS51318">
    <property type="entry name" value="TAT"/>
    <property type="match status" value="1"/>
</dbReference>